<keyword evidence="1" id="KW-0472">Membrane</keyword>
<keyword evidence="1" id="KW-0812">Transmembrane</keyword>
<proteinExistence type="predicted"/>
<feature type="transmembrane region" description="Helical" evidence="1">
    <location>
        <begin position="6"/>
        <end position="30"/>
    </location>
</feature>
<dbReference type="VEuPathDB" id="PlasmoDB:PRELSG_0617000"/>
<name>A0A1J1H2Q7_PLARL</name>
<dbReference type="OrthoDB" id="10490004at2759"/>
<evidence type="ECO:0000313" key="3">
    <source>
        <dbReference type="Proteomes" id="UP000220158"/>
    </source>
</evidence>
<evidence type="ECO:0000256" key="1">
    <source>
        <dbReference type="SAM" id="Phobius"/>
    </source>
</evidence>
<sequence length="335" mass="39559">MRTIKVYNFFIFVLFTSFVLLYLSCENLSITKKLNALKRVEKELDKKKNRNILIIILFTAAGLALSFAIIRKKIYEVVRERNYKNRAAGKDDFFDNTKNFSRKYNKILSLSSDYLDNEFYKASDKNKSNVKNFSFLQKAVNDTQSRLHVTLSDYELRCILRELYRRMDVKYYDYMNNKYNKTKDNDLNSSFSVNKPSYKSKIPLPPEVINKNFMKALDIASKVKKQLKDDFLKTDDNNKSISPKPHDTKKLVNFVANNEGYELTKEQSDELCKYTHLTSLELYYEHMNKINPMLKKPKLKTYSMDMNVFSTFNKKNMQNHKNQIILGAENVEKHI</sequence>
<dbReference type="KEGG" id="prel:PRELSG_0617000"/>
<organism evidence="2 3">
    <name type="scientific">Plasmodium relictum</name>
    <dbReference type="NCBI Taxonomy" id="85471"/>
    <lineage>
        <taxon>Eukaryota</taxon>
        <taxon>Sar</taxon>
        <taxon>Alveolata</taxon>
        <taxon>Apicomplexa</taxon>
        <taxon>Aconoidasida</taxon>
        <taxon>Haemosporida</taxon>
        <taxon>Plasmodiidae</taxon>
        <taxon>Plasmodium</taxon>
        <taxon>Plasmodium (Haemamoeba)</taxon>
    </lineage>
</organism>
<dbReference type="GeneID" id="39735296"/>
<accession>A0A1J1H2Q7</accession>
<dbReference type="EMBL" id="LN835301">
    <property type="protein sequence ID" value="CRG99195.1"/>
    <property type="molecule type" value="Genomic_DNA"/>
</dbReference>
<dbReference type="RefSeq" id="XP_028532203.1">
    <property type="nucleotide sequence ID" value="XM_028675633.1"/>
</dbReference>
<protein>
    <submittedName>
        <fullName evidence="2">Early transcribed membrane protein</fullName>
    </submittedName>
</protein>
<evidence type="ECO:0000313" key="2">
    <source>
        <dbReference type="EMBL" id="CRG99195.1"/>
    </source>
</evidence>
<keyword evidence="1" id="KW-1133">Transmembrane helix</keyword>
<reference evidence="2 3" key="1">
    <citation type="submission" date="2015-04" db="EMBL/GenBank/DDBJ databases">
        <authorList>
            <consortium name="Pathogen Informatics"/>
        </authorList>
    </citation>
    <scope>NUCLEOTIDE SEQUENCE [LARGE SCALE GENOMIC DNA]</scope>
    <source>
        <strain evidence="2 3">SGS1</strain>
    </source>
</reference>
<dbReference type="AlphaFoldDB" id="A0A1J1H2Q7"/>
<feature type="transmembrane region" description="Helical" evidence="1">
    <location>
        <begin position="51"/>
        <end position="70"/>
    </location>
</feature>
<keyword evidence="3" id="KW-1185">Reference proteome</keyword>
<dbReference type="Proteomes" id="UP000220158">
    <property type="component" value="Chromosome 6"/>
</dbReference>
<dbReference type="Pfam" id="PF09716">
    <property type="entry name" value="ETRAMP"/>
    <property type="match status" value="1"/>
</dbReference>
<gene>
    <name evidence="2" type="primary">ETRAMP</name>
    <name evidence="2" type="ORF">PRELSG_0617000</name>
</gene>